<sequence length="250" mass="28665">MKKTKILFAGESWHSNITEGKGFNFFSIGIYEEAVKWIKQALNTSEFDFVYLPSHKVPAEFPKSKEALNEFDVIILSDVGADSLLLSPETFQQSIRMPNRIKLIKDFVYNGGSLCMIGGYLTFQGIDAKGRYHNTEIEEILPIKMSAYDDRKEVPEGFNLELSDINHPITKNIPKKWPYFLGYNKLELKEDAKLLAEYDGDPIISVAEFGEGRTMAFASDCAPHWGSPEFCEWEYYSVFWQQAVRWLANN</sequence>
<organism evidence="2 3">
    <name type="scientific">Halanaerobium saccharolyticum subsp. saccharolyticum DSM 6643</name>
    <dbReference type="NCBI Taxonomy" id="1293054"/>
    <lineage>
        <taxon>Bacteria</taxon>
        <taxon>Bacillati</taxon>
        <taxon>Bacillota</taxon>
        <taxon>Clostridia</taxon>
        <taxon>Halanaerobiales</taxon>
        <taxon>Halanaerobiaceae</taxon>
        <taxon>Halanaerobium</taxon>
    </lineage>
</organism>
<keyword evidence="3" id="KW-1185">Reference proteome</keyword>
<gene>
    <name evidence="2" type="ORF">HSACCH_00615</name>
</gene>
<dbReference type="RefSeq" id="WP_005487763.1">
    <property type="nucleotide sequence ID" value="NZ_CAUI01000005.1"/>
</dbReference>
<dbReference type="EMBL" id="CAUI01000005">
    <property type="protein sequence ID" value="CCU78435.1"/>
    <property type="molecule type" value="Genomic_DNA"/>
</dbReference>
<dbReference type="InParanoid" id="M5DYU7"/>
<dbReference type="InterPro" id="IPR029062">
    <property type="entry name" value="Class_I_gatase-like"/>
</dbReference>
<dbReference type="SUPFAM" id="SSF52317">
    <property type="entry name" value="Class I glutamine amidotransferase-like"/>
    <property type="match status" value="1"/>
</dbReference>
<dbReference type="CDD" id="cd03143">
    <property type="entry name" value="A4_beta-galactosidase_middle_domain"/>
    <property type="match status" value="1"/>
</dbReference>
<dbReference type="PANTHER" id="PTHR37947:SF1">
    <property type="entry name" value="BLL2462 PROTEIN"/>
    <property type="match status" value="1"/>
</dbReference>
<evidence type="ECO:0000313" key="3">
    <source>
        <dbReference type="Proteomes" id="UP000012063"/>
    </source>
</evidence>
<accession>M5DYU7</accession>
<dbReference type="InterPro" id="IPR010768">
    <property type="entry name" value="GATase1-like"/>
</dbReference>
<dbReference type="eggNOG" id="COG5426">
    <property type="taxonomic scope" value="Bacteria"/>
</dbReference>
<dbReference type="Proteomes" id="UP000012063">
    <property type="component" value="Unassembled WGS sequence"/>
</dbReference>
<evidence type="ECO:0000313" key="2">
    <source>
        <dbReference type="EMBL" id="CCU78435.1"/>
    </source>
</evidence>
<dbReference type="OrthoDB" id="9781333at2"/>
<dbReference type="STRING" id="1293054.HSACCH_00615"/>
<name>M5DYU7_9FIRM</name>
<dbReference type="AlphaFoldDB" id="M5DYU7"/>
<dbReference type="Gene3D" id="3.40.50.880">
    <property type="match status" value="1"/>
</dbReference>
<evidence type="ECO:0000259" key="1">
    <source>
        <dbReference type="Pfam" id="PF07090"/>
    </source>
</evidence>
<protein>
    <submittedName>
        <fullName evidence="2">Putative cytoplasmic protein</fullName>
    </submittedName>
</protein>
<reference evidence="3" key="1">
    <citation type="journal article" date="2013" name="Genome Announc.">
        <title>Genome Sequence of Halanaerobium saccharolyticum subsp. saccharolyticum Strain DSM 6643T, a Halophilic Hydrogen-Producing Bacterium.</title>
        <authorList>
            <person name="Kivisto A."/>
            <person name="Larjo A."/>
            <person name="Ciranna A."/>
            <person name="Santala V."/>
            <person name="Roos C."/>
            <person name="Karp M."/>
        </authorList>
    </citation>
    <scope>NUCLEOTIDE SEQUENCE [LARGE SCALE GENOMIC DNA]</scope>
    <source>
        <strain evidence="3">DSM 6643</strain>
    </source>
</reference>
<feature type="domain" description="Putative glutamine amidotransferase" evidence="1">
    <location>
        <begin position="5"/>
        <end position="248"/>
    </location>
</feature>
<dbReference type="PANTHER" id="PTHR37947">
    <property type="entry name" value="BLL2462 PROTEIN"/>
    <property type="match status" value="1"/>
</dbReference>
<comment type="caution">
    <text evidence="2">The sequence shown here is derived from an EMBL/GenBank/DDBJ whole genome shotgun (WGS) entry which is preliminary data.</text>
</comment>
<dbReference type="Pfam" id="PF07090">
    <property type="entry name" value="GATase1_like"/>
    <property type="match status" value="1"/>
</dbReference>
<proteinExistence type="predicted"/>